<keyword evidence="4" id="KW-1185">Reference proteome</keyword>
<dbReference type="EMBL" id="FOSZ01000004">
    <property type="protein sequence ID" value="SFL01995.1"/>
    <property type="molecule type" value="Genomic_DNA"/>
</dbReference>
<dbReference type="Pfam" id="PF01266">
    <property type="entry name" value="DAO"/>
    <property type="match status" value="1"/>
</dbReference>
<accession>A0A1I4E8B3</accession>
<evidence type="ECO:0000313" key="4">
    <source>
        <dbReference type="Proteomes" id="UP000198851"/>
    </source>
</evidence>
<evidence type="ECO:0000313" key="3">
    <source>
        <dbReference type="EMBL" id="SFL01995.1"/>
    </source>
</evidence>
<proteinExistence type="predicted"/>
<dbReference type="RefSeq" id="WP_093323743.1">
    <property type="nucleotide sequence ID" value="NZ_FOSZ01000004.1"/>
</dbReference>
<dbReference type="InterPro" id="IPR006076">
    <property type="entry name" value="FAD-dep_OxRdtase"/>
</dbReference>
<dbReference type="PANTHER" id="PTHR13847">
    <property type="entry name" value="SARCOSINE DEHYDROGENASE-RELATED"/>
    <property type="match status" value="1"/>
</dbReference>
<dbReference type="SUPFAM" id="SSF51905">
    <property type="entry name" value="FAD/NAD(P)-binding domain"/>
    <property type="match status" value="1"/>
</dbReference>
<feature type="domain" description="FAD dependent oxidoreductase" evidence="2">
    <location>
        <begin position="38"/>
        <end position="400"/>
    </location>
</feature>
<dbReference type="GO" id="GO:0016491">
    <property type="term" value="F:oxidoreductase activity"/>
    <property type="evidence" value="ECO:0007669"/>
    <property type="project" value="UniProtKB-KW"/>
</dbReference>
<dbReference type="Gene3D" id="3.30.9.10">
    <property type="entry name" value="D-Amino Acid Oxidase, subunit A, domain 2"/>
    <property type="match status" value="1"/>
</dbReference>
<organism evidence="3 4">
    <name type="scientific">Shimia haliotis</name>
    <dbReference type="NCBI Taxonomy" id="1280847"/>
    <lineage>
        <taxon>Bacteria</taxon>
        <taxon>Pseudomonadati</taxon>
        <taxon>Pseudomonadota</taxon>
        <taxon>Alphaproteobacteria</taxon>
        <taxon>Rhodobacterales</taxon>
        <taxon>Roseobacteraceae</taxon>
    </lineage>
</organism>
<dbReference type="OrthoDB" id="311718at2"/>
<keyword evidence="1" id="KW-0560">Oxidoreductase</keyword>
<dbReference type="AlphaFoldDB" id="A0A1I4E8B3"/>
<dbReference type="STRING" id="1280847.SAMN04488036_104102"/>
<dbReference type="GO" id="GO:0005737">
    <property type="term" value="C:cytoplasm"/>
    <property type="evidence" value="ECO:0007669"/>
    <property type="project" value="TreeGrafter"/>
</dbReference>
<evidence type="ECO:0000256" key="1">
    <source>
        <dbReference type="ARBA" id="ARBA00023002"/>
    </source>
</evidence>
<name>A0A1I4E8B3_9RHOB</name>
<dbReference type="PANTHER" id="PTHR13847:SF281">
    <property type="entry name" value="FAD DEPENDENT OXIDOREDUCTASE DOMAIN-CONTAINING PROTEIN"/>
    <property type="match status" value="1"/>
</dbReference>
<sequence>MTTYFARRTPVHRGVAAWNAILGPQGKASPLDRDITADFCVVGAGFAGLSAARRLRQLLPEARIAVLEAGRVAEGAAGRNSGFMIDLPHDLASEDYAGDGDDALLTRLNRKAIAFGAEAVADYRINDDYFDSAGKVNGAAGSTGHRHNISYAAHLASLGEPHELLDAPQMTELTGSQHYVSGLYTPGTVMLQPAGYIRGLTSGLRKQGVEIYENSAVVSFEQQGTDWQVSTAKGRVFASKIILAVNGHLESFGVAKGRLMHLFLFAMMSKELDCEARAKLGGAERWGVTPSDPMGTTMRRIDAGQGGHRIVTRSCAVLRSGMQSSSSDIKQANCVMSRKFDQRFPQLRGLEMDHVWAGHLCLSRNGVAVAKEIETGVFSACVQNGLGTARGTLTGIAAAETAAGYTSEITEFFLSESWPKRLPPRPIRDIGANAILRWRGFSARNE</sequence>
<evidence type="ECO:0000259" key="2">
    <source>
        <dbReference type="Pfam" id="PF01266"/>
    </source>
</evidence>
<dbReference type="Gene3D" id="3.50.50.60">
    <property type="entry name" value="FAD/NAD(P)-binding domain"/>
    <property type="match status" value="1"/>
</dbReference>
<reference evidence="4" key="1">
    <citation type="submission" date="2016-10" db="EMBL/GenBank/DDBJ databases">
        <authorList>
            <person name="Varghese N."/>
            <person name="Submissions S."/>
        </authorList>
    </citation>
    <scope>NUCLEOTIDE SEQUENCE [LARGE SCALE GENOMIC DNA]</scope>
    <source>
        <strain evidence="4">DSM 28453</strain>
    </source>
</reference>
<protein>
    <submittedName>
        <fullName evidence="3">Glycine/D-amino acid oxidase</fullName>
    </submittedName>
</protein>
<dbReference type="InterPro" id="IPR036188">
    <property type="entry name" value="FAD/NAD-bd_sf"/>
</dbReference>
<dbReference type="Proteomes" id="UP000198851">
    <property type="component" value="Unassembled WGS sequence"/>
</dbReference>
<gene>
    <name evidence="3" type="ORF">SAMN04488036_104102</name>
</gene>